<accession>A0A8B8GA00</accession>
<evidence type="ECO:0000259" key="1">
    <source>
        <dbReference type="Pfam" id="PF05699"/>
    </source>
</evidence>
<organism evidence="2 3">
    <name type="scientific">Sipha flava</name>
    <name type="common">yellow sugarcane aphid</name>
    <dbReference type="NCBI Taxonomy" id="143950"/>
    <lineage>
        <taxon>Eukaryota</taxon>
        <taxon>Metazoa</taxon>
        <taxon>Ecdysozoa</taxon>
        <taxon>Arthropoda</taxon>
        <taxon>Hexapoda</taxon>
        <taxon>Insecta</taxon>
        <taxon>Pterygota</taxon>
        <taxon>Neoptera</taxon>
        <taxon>Paraneoptera</taxon>
        <taxon>Hemiptera</taxon>
        <taxon>Sternorrhyncha</taxon>
        <taxon>Aphidomorpha</taxon>
        <taxon>Aphidoidea</taxon>
        <taxon>Aphididae</taxon>
        <taxon>Sipha</taxon>
    </lineage>
</organism>
<dbReference type="InterPro" id="IPR012337">
    <property type="entry name" value="RNaseH-like_sf"/>
</dbReference>
<dbReference type="Pfam" id="PF05699">
    <property type="entry name" value="Dimer_Tnp_hAT"/>
    <property type="match status" value="1"/>
</dbReference>
<feature type="domain" description="HAT C-terminal dimerisation" evidence="1">
    <location>
        <begin position="170"/>
        <end position="227"/>
    </location>
</feature>
<dbReference type="PANTHER" id="PTHR45913">
    <property type="entry name" value="EPM2A-INTERACTING PROTEIN 1"/>
    <property type="match status" value="1"/>
</dbReference>
<gene>
    <name evidence="3" type="primary">LOC112689919</name>
</gene>
<dbReference type="InterPro" id="IPR008906">
    <property type="entry name" value="HATC_C_dom"/>
</dbReference>
<dbReference type="SUPFAM" id="SSF53098">
    <property type="entry name" value="Ribonuclease H-like"/>
    <property type="match status" value="1"/>
</dbReference>
<protein>
    <submittedName>
        <fullName evidence="3">General transcription factor II-I repeat domain-containing protein 2A-like</fullName>
    </submittedName>
</protein>
<dbReference type="PANTHER" id="PTHR45913:SF21">
    <property type="entry name" value="DUF4371 DOMAIN-CONTAINING PROTEIN"/>
    <property type="match status" value="1"/>
</dbReference>
<dbReference type="Proteomes" id="UP000694846">
    <property type="component" value="Unplaced"/>
</dbReference>
<dbReference type="AlphaFoldDB" id="A0A8B8GA00"/>
<evidence type="ECO:0000313" key="2">
    <source>
        <dbReference type="Proteomes" id="UP000694846"/>
    </source>
</evidence>
<proteinExistence type="predicted"/>
<name>A0A8B8GA00_9HEMI</name>
<evidence type="ECO:0000313" key="3">
    <source>
        <dbReference type="RefSeq" id="XP_025419585.1"/>
    </source>
</evidence>
<dbReference type="GO" id="GO:0046983">
    <property type="term" value="F:protein dimerization activity"/>
    <property type="evidence" value="ECO:0007669"/>
    <property type="project" value="InterPro"/>
</dbReference>
<keyword evidence="2" id="KW-1185">Reference proteome</keyword>
<reference evidence="3" key="1">
    <citation type="submission" date="2025-08" db="UniProtKB">
        <authorList>
            <consortium name="RefSeq"/>
        </authorList>
    </citation>
    <scope>IDENTIFICATION</scope>
    <source>
        <tissue evidence="3">Whole body</tissue>
    </source>
</reference>
<dbReference type="OrthoDB" id="6605450at2759"/>
<dbReference type="GeneID" id="112689919"/>
<dbReference type="RefSeq" id="XP_025419585.1">
    <property type="nucleotide sequence ID" value="XM_025563800.1"/>
</dbReference>
<sequence length="250" mass="29954">MDRKRRKIENENRQFCPEWMDLYCFILPDRVGALPVCLICNQTVAVMKVFNIKRHYETHKSFAEKFPLVVDENHEIDITNFTKFLESLKTEFERRYADFRKIKNVVQLLNSSFTLQPDGEWINEAENVFKCNRAHLQMEIIEFQSDDVLKNLYNEKYSKTEIDSTYDEFWLKYVSEKKYPTLKLLTVKMCTMFGSTYVCESAFLKMNYIKNKFRSRLTNEHLEMMMKIATTNHNPDLKQLVESKICHFSH</sequence>